<sequence>MYRRLIPKTKFKAQYRNVSKPATRMKENPERMQSWQIHTYGDTKELKLASVRMPVISRPTDVLVQVQAASVNPIDVDMLHGYGAKVLNLLRKAKNLKTDIEFPLTMGRDFSGVVVGKGHGIRDESLKLGDEVWGVVPVELQGCHATHVVVSHDLVRLRPKMLSYIEAASIPYAGLTAWSALWITGGLCYKTSLPTILNKRILILGGSGGVGTLAIQLAKAWHMQVITTCNSDAVNVLENLGADVVIDYKAEDSDDLIKNEGPYEIILDCANQGPELVRQKGFECGTYITLNSPLLRNVDELGYVGGAFKNLADLLKYNIPLKENKSFVKWGFFAPCSAGMKTLQELVEDGKITPVVKKVYPFEELPRAYERATQGHLRGKLVIDLQSRNE</sequence>
<evidence type="ECO:0000259" key="6">
    <source>
        <dbReference type="SMART" id="SM00829"/>
    </source>
</evidence>
<dbReference type="InterPro" id="IPR020843">
    <property type="entry name" value="ER"/>
</dbReference>
<dbReference type="OrthoDB" id="48317at2759"/>
<keyword evidence="8" id="KW-1185">Reference proteome</keyword>
<evidence type="ECO:0000256" key="4">
    <source>
        <dbReference type="ARBA" id="ARBA00023002"/>
    </source>
</evidence>
<dbReference type="Pfam" id="PF13602">
    <property type="entry name" value="ADH_zinc_N_2"/>
    <property type="match status" value="1"/>
</dbReference>
<comment type="subcellular location">
    <subcellularLocation>
        <location evidence="1">Mitochondrion</location>
    </subcellularLocation>
</comment>
<evidence type="ECO:0000313" key="9">
    <source>
        <dbReference type="RefSeq" id="XP_011311536.1"/>
    </source>
</evidence>
<keyword evidence="3" id="KW-0809">Transit peptide</keyword>
<dbReference type="Proteomes" id="UP000694866">
    <property type="component" value="Unplaced"/>
</dbReference>
<keyword evidence="4" id="KW-0560">Oxidoreductase</keyword>
<reference evidence="7" key="1">
    <citation type="submission" date="2015-01" db="EMBL/GenBank/DDBJ databases">
        <title>Transcriptome Assembly of Fopius arisanus.</title>
        <authorList>
            <person name="Geib S."/>
        </authorList>
    </citation>
    <scope>NUCLEOTIDE SEQUENCE</scope>
</reference>
<accession>A0A9R1U909</accession>
<evidence type="ECO:0000313" key="7">
    <source>
        <dbReference type="EMBL" id="JAG69868.1"/>
    </source>
</evidence>
<accession>A0A0C9QZP8</accession>
<keyword evidence="5" id="KW-0496">Mitochondrion</keyword>
<dbReference type="InterPro" id="IPR036291">
    <property type="entry name" value="NAD(P)-bd_dom_sf"/>
</dbReference>
<evidence type="ECO:0000256" key="3">
    <source>
        <dbReference type="ARBA" id="ARBA00022946"/>
    </source>
</evidence>
<dbReference type="EMBL" id="GBYB01000101">
    <property type="protein sequence ID" value="JAG69868.1"/>
    <property type="molecule type" value="Transcribed_RNA"/>
</dbReference>
<dbReference type="Gene3D" id="3.40.50.720">
    <property type="entry name" value="NAD(P)-binding Rossmann-like Domain"/>
    <property type="match status" value="1"/>
</dbReference>
<protein>
    <submittedName>
        <fullName evidence="7">RTN4IP1_0 protein</fullName>
    </submittedName>
    <submittedName>
        <fullName evidence="9">Reticulon-4-interacting protein 1, mitochondrial</fullName>
    </submittedName>
</protein>
<feature type="domain" description="Enoyl reductase (ER)" evidence="6">
    <location>
        <begin position="41"/>
        <end position="383"/>
    </location>
</feature>
<dbReference type="GO" id="GO:0008270">
    <property type="term" value="F:zinc ion binding"/>
    <property type="evidence" value="ECO:0007669"/>
    <property type="project" value="InterPro"/>
</dbReference>
<dbReference type="GO" id="GO:0016491">
    <property type="term" value="F:oxidoreductase activity"/>
    <property type="evidence" value="ECO:0007669"/>
    <property type="project" value="UniProtKB-KW"/>
</dbReference>
<name>A0A0C9QZP8_9HYME</name>
<evidence type="ECO:0000256" key="5">
    <source>
        <dbReference type="ARBA" id="ARBA00023128"/>
    </source>
</evidence>
<dbReference type="InterPro" id="IPR050700">
    <property type="entry name" value="YIM1/Zinc_Alcohol_DH_Fams"/>
</dbReference>
<dbReference type="GeneID" id="105271594"/>
<dbReference type="FunFam" id="3.40.50.720:FF:000147">
    <property type="entry name" value="Reticulon-4-interacting protein 1 homolog, mitochondrial"/>
    <property type="match status" value="1"/>
</dbReference>
<dbReference type="SUPFAM" id="SSF51735">
    <property type="entry name" value="NAD(P)-binding Rossmann-fold domains"/>
    <property type="match status" value="1"/>
</dbReference>
<dbReference type="GO" id="GO:0005739">
    <property type="term" value="C:mitochondrion"/>
    <property type="evidence" value="ECO:0007669"/>
    <property type="project" value="UniProtKB-SubCell"/>
</dbReference>
<dbReference type="AlphaFoldDB" id="A0A0C9QZP8"/>
<gene>
    <name evidence="7" type="primary">RTN4IP1_0</name>
    <name evidence="9" type="synonym">LOC105271594</name>
    <name evidence="7" type="ORF">g.34270</name>
</gene>
<organism evidence="7">
    <name type="scientific">Fopius arisanus</name>
    <dbReference type="NCBI Taxonomy" id="64838"/>
    <lineage>
        <taxon>Eukaryota</taxon>
        <taxon>Metazoa</taxon>
        <taxon>Ecdysozoa</taxon>
        <taxon>Arthropoda</taxon>
        <taxon>Hexapoda</taxon>
        <taxon>Insecta</taxon>
        <taxon>Pterygota</taxon>
        <taxon>Neoptera</taxon>
        <taxon>Endopterygota</taxon>
        <taxon>Hymenoptera</taxon>
        <taxon>Apocrita</taxon>
        <taxon>Ichneumonoidea</taxon>
        <taxon>Braconidae</taxon>
        <taxon>Opiinae</taxon>
        <taxon>Fopius</taxon>
    </lineage>
</organism>
<dbReference type="InterPro" id="IPR037397">
    <property type="entry name" value="RTN4IP1"/>
</dbReference>
<dbReference type="SMART" id="SM00829">
    <property type="entry name" value="PKS_ER"/>
    <property type="match status" value="1"/>
</dbReference>
<dbReference type="CDD" id="cd08248">
    <property type="entry name" value="RTN4I1"/>
    <property type="match status" value="1"/>
</dbReference>
<dbReference type="KEGG" id="fas:105271594"/>
<dbReference type="PANTHER" id="PTHR11695">
    <property type="entry name" value="ALCOHOL DEHYDROGENASE RELATED"/>
    <property type="match status" value="1"/>
</dbReference>
<dbReference type="Pfam" id="PF08240">
    <property type="entry name" value="ADH_N"/>
    <property type="match status" value="1"/>
</dbReference>
<evidence type="ECO:0000256" key="1">
    <source>
        <dbReference type="ARBA" id="ARBA00004173"/>
    </source>
</evidence>
<evidence type="ECO:0000313" key="8">
    <source>
        <dbReference type="Proteomes" id="UP000694866"/>
    </source>
</evidence>
<dbReference type="PANTHER" id="PTHR11695:SF294">
    <property type="entry name" value="RETICULON-4-INTERACTING PROTEIN 1, MITOCHONDRIAL"/>
    <property type="match status" value="1"/>
</dbReference>
<comment type="similarity">
    <text evidence="2">Belongs to the zinc-containing alcohol dehydrogenase family. Quinone oxidoreductase subfamily.</text>
</comment>
<dbReference type="InterPro" id="IPR011032">
    <property type="entry name" value="GroES-like_sf"/>
</dbReference>
<dbReference type="InterPro" id="IPR002364">
    <property type="entry name" value="Quin_OxRdtase/zeta-crystal_CS"/>
</dbReference>
<dbReference type="PROSITE" id="PS01162">
    <property type="entry name" value="QOR_ZETA_CRYSTAL"/>
    <property type="match status" value="1"/>
</dbReference>
<dbReference type="RefSeq" id="XP_011311536.1">
    <property type="nucleotide sequence ID" value="XM_011313234.1"/>
</dbReference>
<dbReference type="InterPro" id="IPR013154">
    <property type="entry name" value="ADH-like_N"/>
</dbReference>
<evidence type="ECO:0000256" key="2">
    <source>
        <dbReference type="ARBA" id="ARBA00010371"/>
    </source>
</evidence>
<dbReference type="Gene3D" id="3.90.180.10">
    <property type="entry name" value="Medium-chain alcohol dehydrogenases, catalytic domain"/>
    <property type="match status" value="1"/>
</dbReference>
<reference evidence="9" key="2">
    <citation type="submission" date="2025-04" db="UniProtKB">
        <authorList>
            <consortium name="RefSeq"/>
        </authorList>
    </citation>
    <scope>IDENTIFICATION</scope>
    <source>
        <strain evidence="9">USDA-PBARC FA_bdor</strain>
        <tissue evidence="9">Whole organism</tissue>
    </source>
</reference>
<proteinExistence type="inferred from homology"/>
<dbReference type="SUPFAM" id="SSF50129">
    <property type="entry name" value="GroES-like"/>
    <property type="match status" value="1"/>
</dbReference>